<dbReference type="PRINTS" id="PR00946">
    <property type="entry name" value="HGSCAVENGER"/>
</dbReference>
<evidence type="ECO:0000259" key="3">
    <source>
        <dbReference type="PROSITE" id="PS50846"/>
    </source>
</evidence>
<dbReference type="InterPro" id="IPR017969">
    <property type="entry name" value="Heavy-metal-associated_CS"/>
</dbReference>
<dbReference type="CDD" id="cd00371">
    <property type="entry name" value="HMA"/>
    <property type="match status" value="1"/>
</dbReference>
<dbReference type="SUPFAM" id="SSF55008">
    <property type="entry name" value="HMA, heavy metal-associated domain"/>
    <property type="match status" value="1"/>
</dbReference>
<dbReference type="AlphaFoldDB" id="A0A494Z865"/>
<comment type="caution">
    <text evidence="4">The sequence shown here is derived from an EMBL/GenBank/DDBJ whole genome shotgun (WGS) entry which is preliminary data.</text>
</comment>
<dbReference type="InterPro" id="IPR006121">
    <property type="entry name" value="HMA_dom"/>
</dbReference>
<evidence type="ECO:0000256" key="1">
    <source>
        <dbReference type="ARBA" id="ARBA00015313"/>
    </source>
</evidence>
<proteinExistence type="predicted"/>
<dbReference type="PROSITE" id="PS50846">
    <property type="entry name" value="HMA_2"/>
    <property type="match status" value="1"/>
</dbReference>
<dbReference type="PANTHER" id="PTHR46594:SF4">
    <property type="entry name" value="P-TYPE CATION-TRANSPORTING ATPASE"/>
    <property type="match status" value="1"/>
</dbReference>
<dbReference type="GO" id="GO:0046872">
    <property type="term" value="F:metal ion binding"/>
    <property type="evidence" value="ECO:0007669"/>
    <property type="project" value="UniProtKB-KW"/>
</dbReference>
<organism evidence="4 5">
    <name type="scientific">Oceanobacillus bengalensis</name>
    <dbReference type="NCBI Taxonomy" id="1435466"/>
    <lineage>
        <taxon>Bacteria</taxon>
        <taxon>Bacillati</taxon>
        <taxon>Bacillota</taxon>
        <taxon>Bacilli</taxon>
        <taxon>Bacillales</taxon>
        <taxon>Bacillaceae</taxon>
        <taxon>Oceanobacillus</taxon>
    </lineage>
</organism>
<evidence type="ECO:0000256" key="2">
    <source>
        <dbReference type="ARBA" id="ARBA00022723"/>
    </source>
</evidence>
<dbReference type="InterPro" id="IPR036163">
    <property type="entry name" value="HMA_dom_sf"/>
</dbReference>
<dbReference type="EMBL" id="RBZO01000001">
    <property type="protein sequence ID" value="RKQ18548.1"/>
    <property type="molecule type" value="Genomic_DNA"/>
</dbReference>
<dbReference type="Pfam" id="PF00403">
    <property type="entry name" value="HMA"/>
    <property type="match status" value="1"/>
</dbReference>
<dbReference type="PANTHER" id="PTHR46594">
    <property type="entry name" value="P-TYPE CATION-TRANSPORTING ATPASE"/>
    <property type="match status" value="1"/>
</dbReference>
<protein>
    <recommendedName>
        <fullName evidence="1">Copper chaperone CopZ</fullName>
    </recommendedName>
</protein>
<reference evidence="4 5" key="1">
    <citation type="journal article" date="2015" name="Antonie Van Leeuwenhoek">
        <title>Oceanobacillus bengalensis sp. nov., a bacterium isolated from seawater of the Bay of Bengal.</title>
        <authorList>
            <person name="Yongchang O."/>
            <person name="Xiang W."/>
            <person name="Wang G."/>
        </authorList>
    </citation>
    <scope>NUCLEOTIDE SEQUENCE [LARGE SCALE GENOMIC DNA]</scope>
    <source>
        <strain evidence="4 5">MCCC 1K00260</strain>
    </source>
</reference>
<name>A0A494Z865_9BACI</name>
<feature type="domain" description="HMA" evidence="3">
    <location>
        <begin position="3"/>
        <end position="69"/>
    </location>
</feature>
<dbReference type="RefSeq" id="WP_121127520.1">
    <property type="nucleotide sequence ID" value="NZ_JBHUFK010000020.1"/>
</dbReference>
<evidence type="ECO:0000313" key="5">
    <source>
        <dbReference type="Proteomes" id="UP000281813"/>
    </source>
</evidence>
<accession>A0A494Z865</accession>
<dbReference type="Gene3D" id="3.30.70.100">
    <property type="match status" value="1"/>
</dbReference>
<sequence>MKEMVYLDIKGMHCPNCPKKVEKSVSKLGGVCHVNVDYETEKASVTFVKELTSITDIIKRINKMGFEAETSKVVQ</sequence>
<keyword evidence="5" id="KW-1185">Reference proteome</keyword>
<dbReference type="PROSITE" id="PS01047">
    <property type="entry name" value="HMA_1"/>
    <property type="match status" value="1"/>
</dbReference>
<dbReference type="OrthoDB" id="2721717at2"/>
<evidence type="ECO:0000313" key="4">
    <source>
        <dbReference type="EMBL" id="RKQ18548.1"/>
    </source>
</evidence>
<dbReference type="Proteomes" id="UP000281813">
    <property type="component" value="Unassembled WGS sequence"/>
</dbReference>
<dbReference type="FunFam" id="3.30.70.100:FF:000001">
    <property type="entry name" value="ATPase copper transporting beta"/>
    <property type="match status" value="1"/>
</dbReference>
<gene>
    <name evidence="4" type="ORF">D8M05_00065</name>
</gene>
<keyword evidence="2" id="KW-0479">Metal-binding</keyword>
<dbReference type="InterPro" id="IPR001802">
    <property type="entry name" value="MerP/CopZ"/>
</dbReference>